<reference evidence="2 3" key="1">
    <citation type="submission" date="2024-05" db="EMBL/GenBank/DDBJ databases">
        <authorList>
            <person name="Zhao H."/>
            <person name="Xu Y."/>
            <person name="Lin S."/>
            <person name="Spain J.C."/>
            <person name="Zhou N.-Y."/>
        </authorList>
    </citation>
    <scope>NUCLEOTIDE SEQUENCE [LARGE SCALE GENOMIC DNA]</scope>
    <source>
        <strain evidence="2 3">NEAU-NG30</strain>
    </source>
</reference>
<feature type="signal peptide" evidence="1">
    <location>
        <begin position="1"/>
        <end position="20"/>
    </location>
</feature>
<organism evidence="2 3">
    <name type="scientific">Amycolatopsis melonis</name>
    <dbReference type="NCBI Taxonomy" id="3156488"/>
    <lineage>
        <taxon>Bacteria</taxon>
        <taxon>Bacillati</taxon>
        <taxon>Actinomycetota</taxon>
        <taxon>Actinomycetes</taxon>
        <taxon>Pseudonocardiales</taxon>
        <taxon>Pseudonocardiaceae</taxon>
        <taxon>Amycolatopsis</taxon>
    </lineage>
</organism>
<sequence>MRIAARTLTALTLAAGAALAAAPAATAGPTNHFVLFSNRFAFPMFACYTAKDAQGHQLAHDCDQVQTRGKSTFWVPNNASETRVTVSDRGTQMFARNHPNNRDLCIRATSTGAVHEATEQPCTPN</sequence>
<gene>
    <name evidence="2" type="ORF">ABJI51_03745</name>
</gene>
<evidence type="ECO:0000256" key="1">
    <source>
        <dbReference type="SAM" id="SignalP"/>
    </source>
</evidence>
<dbReference type="Proteomes" id="UP001440984">
    <property type="component" value="Unassembled WGS sequence"/>
</dbReference>
<evidence type="ECO:0000313" key="2">
    <source>
        <dbReference type="EMBL" id="MEQ0558173.1"/>
    </source>
</evidence>
<protein>
    <submittedName>
        <fullName evidence="2">Uncharacterized protein</fullName>
    </submittedName>
</protein>
<evidence type="ECO:0000313" key="3">
    <source>
        <dbReference type="Proteomes" id="UP001440984"/>
    </source>
</evidence>
<dbReference type="EMBL" id="JBDZYD010000001">
    <property type="protein sequence ID" value="MEQ0558173.1"/>
    <property type="molecule type" value="Genomic_DNA"/>
</dbReference>
<feature type="chain" id="PRO_5045649654" evidence="1">
    <location>
        <begin position="21"/>
        <end position="125"/>
    </location>
</feature>
<dbReference type="RefSeq" id="WP_348947497.1">
    <property type="nucleotide sequence ID" value="NZ_JBDZYD010000001.1"/>
</dbReference>
<name>A0ABV0L9S3_9PSEU</name>
<accession>A0ABV0L9S3</accession>
<proteinExistence type="predicted"/>
<keyword evidence="3" id="KW-1185">Reference proteome</keyword>
<comment type="caution">
    <text evidence="2">The sequence shown here is derived from an EMBL/GenBank/DDBJ whole genome shotgun (WGS) entry which is preliminary data.</text>
</comment>
<keyword evidence="1" id="KW-0732">Signal</keyword>